<keyword evidence="2" id="KW-1185">Reference proteome</keyword>
<dbReference type="RefSeq" id="WP_179858399.1">
    <property type="nucleotide sequence ID" value="NZ_CP107955.1"/>
</dbReference>
<accession>A0ABU3UDK7</accession>
<evidence type="ECO:0000313" key="1">
    <source>
        <dbReference type="EMBL" id="MDU8991999.1"/>
    </source>
</evidence>
<protein>
    <recommendedName>
        <fullName evidence="3">Transposase of IS4/5 family</fullName>
    </recommendedName>
</protein>
<gene>
    <name evidence="1" type="ORF">PU648_06365</name>
</gene>
<reference evidence="1 2" key="1">
    <citation type="submission" date="2023-02" db="EMBL/GenBank/DDBJ databases">
        <authorList>
            <person name="Maleckis M."/>
        </authorList>
    </citation>
    <scope>NUCLEOTIDE SEQUENCE [LARGE SCALE GENOMIC DNA]</scope>
    <source>
        <strain evidence="1 2">P8-A2</strain>
    </source>
</reference>
<comment type="caution">
    <text evidence="1">The sequence shown here is derived from an EMBL/GenBank/DDBJ whole genome shotgun (WGS) entry which is preliminary data.</text>
</comment>
<organism evidence="1 2">
    <name type="scientific">Streptomyces mirabilis</name>
    <dbReference type="NCBI Taxonomy" id="68239"/>
    <lineage>
        <taxon>Bacteria</taxon>
        <taxon>Bacillati</taxon>
        <taxon>Actinomycetota</taxon>
        <taxon>Actinomycetes</taxon>
        <taxon>Kitasatosporales</taxon>
        <taxon>Streptomycetaceae</taxon>
        <taxon>Streptomyces</taxon>
    </lineage>
</organism>
<evidence type="ECO:0000313" key="2">
    <source>
        <dbReference type="Proteomes" id="UP001257627"/>
    </source>
</evidence>
<name>A0ABU3UDK7_9ACTN</name>
<dbReference type="Proteomes" id="UP001257627">
    <property type="component" value="Unassembled WGS sequence"/>
</dbReference>
<proteinExistence type="predicted"/>
<sequence length="73" mass="7793">MTNAEWAVVRPSLPVPGWMSGRVGQPEAYCHRAMLDAIRYLVGTWHQVTGGAGRLPALGVSTRSSAADVTTAR</sequence>
<dbReference type="EMBL" id="JARAKF010000001">
    <property type="protein sequence ID" value="MDU8991999.1"/>
    <property type="molecule type" value="Genomic_DNA"/>
</dbReference>
<evidence type="ECO:0008006" key="3">
    <source>
        <dbReference type="Google" id="ProtNLM"/>
    </source>
</evidence>